<sequence length="366" mass="43420">MNTFPTIVTSIYNIRKLQDIAIQNNRQLDKYIELANQFILTLPYPLIIFIDDSLDQELQELEKNIIQTRSIFPNKTFIYKEKFENTFFYKDLIRLKTLQKTFDIINLNKAKDCPNYIILNNNKFHFMEKAIDVNFANSSHFIWMDFGINHVAKDPHIIHEWILRIPDKIKQLCINPYIEAGNSKEIFRAIWHHTAGGIFSGNIENMKAYSRLFKEKVEQIYSEDWYQLDEAVMTVVQRENPTLFEFFYGDYDGIIANYAEAKYSMHIIFAGLQKCLQSNNTGFAYNVLRYLDSYFLKEENQCTAYFYEYINYNIICCYYQNNALLHINVIDFINKCILKVDQNMTALLEQNRSNLAYYKNQGLILL</sequence>
<evidence type="ECO:0000313" key="1">
    <source>
        <dbReference type="EMBL" id="QHT36258.1"/>
    </source>
</evidence>
<reference evidence="1" key="1">
    <citation type="journal article" date="2020" name="Nature">
        <title>Giant virus diversity and host interactions through global metagenomics.</title>
        <authorList>
            <person name="Schulz F."/>
            <person name="Roux S."/>
            <person name="Paez-Espino D."/>
            <person name="Jungbluth S."/>
            <person name="Walsh D.A."/>
            <person name="Denef V.J."/>
            <person name="McMahon K.D."/>
            <person name="Konstantinidis K.T."/>
            <person name="Eloe-Fadrosh E.A."/>
            <person name="Kyrpides N.C."/>
            <person name="Woyke T."/>
        </authorList>
    </citation>
    <scope>NUCLEOTIDE SEQUENCE</scope>
    <source>
        <strain evidence="1">GVMAG-M-3300009182-46</strain>
    </source>
</reference>
<dbReference type="InterPro" id="IPR011735">
    <property type="entry name" value="WlaTC/HtrL_glycosyltransf"/>
</dbReference>
<protein>
    <submittedName>
        <fullName evidence="1">Uncharacterized protein</fullName>
    </submittedName>
</protein>
<proteinExistence type="predicted"/>
<dbReference type="EMBL" id="MN739034">
    <property type="protein sequence ID" value="QHT36258.1"/>
    <property type="molecule type" value="Genomic_DNA"/>
</dbReference>
<dbReference type="AlphaFoldDB" id="A0A6C0F3Z2"/>
<name>A0A6C0F3Z2_9ZZZZ</name>
<dbReference type="Pfam" id="PF09612">
    <property type="entry name" value="HtrL_YibB"/>
    <property type="match status" value="1"/>
</dbReference>
<organism evidence="1">
    <name type="scientific">viral metagenome</name>
    <dbReference type="NCBI Taxonomy" id="1070528"/>
    <lineage>
        <taxon>unclassified sequences</taxon>
        <taxon>metagenomes</taxon>
        <taxon>organismal metagenomes</taxon>
    </lineage>
</organism>
<accession>A0A6C0F3Z2</accession>